<accession>A0AAV9V8U8</accession>
<feature type="compositionally biased region" description="Polar residues" evidence="2">
    <location>
        <begin position="1"/>
        <end position="15"/>
    </location>
</feature>
<evidence type="ECO:0000256" key="1">
    <source>
        <dbReference type="SAM" id="Coils"/>
    </source>
</evidence>
<dbReference type="EMBL" id="JAVHNQ010000002">
    <property type="protein sequence ID" value="KAK6355152.1"/>
    <property type="molecule type" value="Genomic_DNA"/>
</dbReference>
<keyword evidence="1" id="KW-0175">Coiled coil</keyword>
<evidence type="ECO:0000313" key="4">
    <source>
        <dbReference type="Proteomes" id="UP001375240"/>
    </source>
</evidence>
<evidence type="ECO:0008006" key="5">
    <source>
        <dbReference type="Google" id="ProtNLM"/>
    </source>
</evidence>
<organism evidence="3 4">
    <name type="scientific">Orbilia brochopaga</name>
    <dbReference type="NCBI Taxonomy" id="3140254"/>
    <lineage>
        <taxon>Eukaryota</taxon>
        <taxon>Fungi</taxon>
        <taxon>Dikarya</taxon>
        <taxon>Ascomycota</taxon>
        <taxon>Pezizomycotina</taxon>
        <taxon>Orbiliomycetes</taxon>
        <taxon>Orbiliales</taxon>
        <taxon>Orbiliaceae</taxon>
        <taxon>Orbilia</taxon>
    </lineage>
</organism>
<name>A0AAV9V8U8_9PEZI</name>
<feature type="coiled-coil region" evidence="1">
    <location>
        <begin position="36"/>
        <end position="191"/>
    </location>
</feature>
<reference evidence="3 4" key="1">
    <citation type="submission" date="2019-10" db="EMBL/GenBank/DDBJ databases">
        <authorList>
            <person name="Palmer J.M."/>
        </authorList>
    </citation>
    <scope>NUCLEOTIDE SEQUENCE [LARGE SCALE GENOMIC DNA]</scope>
    <source>
        <strain evidence="3 4">TWF696</strain>
    </source>
</reference>
<evidence type="ECO:0000256" key="2">
    <source>
        <dbReference type="SAM" id="MobiDB-lite"/>
    </source>
</evidence>
<feature type="region of interest" description="Disordered" evidence="2">
    <location>
        <begin position="1"/>
        <end position="20"/>
    </location>
</feature>
<protein>
    <recommendedName>
        <fullName evidence="5">Cilia- and flagella-associated protein 157</fullName>
    </recommendedName>
</protein>
<sequence>MVTSESNPEQPSQDGSSEEDTCLKLRQEITLYNMAMDILTEKSLRDKAKINNLKEELEGLRIQLKNVEAEMIDLEHMNETLKKQLAACEAMAEDRLIQAQDLILLKVENDKLEAEIKAVQVELVAMKQEKAKVEKQNYMLQRDLEELRVRGAAQNTEISNAINVHRRNLQAEVMRKTIQNLEANNKRLNLAASARAKFHDEDDGEE</sequence>
<proteinExistence type="predicted"/>
<keyword evidence="4" id="KW-1185">Reference proteome</keyword>
<gene>
    <name evidence="3" type="ORF">TWF696_004272</name>
</gene>
<dbReference type="Proteomes" id="UP001375240">
    <property type="component" value="Unassembled WGS sequence"/>
</dbReference>
<dbReference type="AlphaFoldDB" id="A0AAV9V8U8"/>
<comment type="caution">
    <text evidence="3">The sequence shown here is derived from an EMBL/GenBank/DDBJ whole genome shotgun (WGS) entry which is preliminary data.</text>
</comment>
<evidence type="ECO:0000313" key="3">
    <source>
        <dbReference type="EMBL" id="KAK6355152.1"/>
    </source>
</evidence>